<gene>
    <name evidence="8" type="ORF">NDES1114_LOCUS5978</name>
</gene>
<protein>
    <recommendedName>
        <fullName evidence="7">C3H1-type domain-containing protein</fullName>
    </recommendedName>
</protein>
<dbReference type="GO" id="GO:0051252">
    <property type="term" value="P:regulation of RNA metabolic process"/>
    <property type="evidence" value="ECO:0007669"/>
    <property type="project" value="UniProtKB-ARBA"/>
</dbReference>
<dbReference type="SMART" id="SM00356">
    <property type="entry name" value="ZnF_C3H1"/>
    <property type="match status" value="1"/>
</dbReference>
<evidence type="ECO:0000256" key="5">
    <source>
        <dbReference type="PROSITE-ProRule" id="PRU00723"/>
    </source>
</evidence>
<evidence type="ECO:0000259" key="7">
    <source>
        <dbReference type="PROSITE" id="PS50103"/>
    </source>
</evidence>
<feature type="region of interest" description="Disordered" evidence="6">
    <location>
        <begin position="175"/>
        <end position="196"/>
    </location>
</feature>
<evidence type="ECO:0000256" key="3">
    <source>
        <dbReference type="ARBA" id="ARBA00022771"/>
    </source>
</evidence>
<evidence type="ECO:0000256" key="6">
    <source>
        <dbReference type="SAM" id="MobiDB-lite"/>
    </source>
</evidence>
<dbReference type="Pfam" id="PF00642">
    <property type="entry name" value="zf-CCCH"/>
    <property type="match status" value="1"/>
</dbReference>
<feature type="region of interest" description="Disordered" evidence="6">
    <location>
        <begin position="52"/>
        <end position="123"/>
    </location>
</feature>
<dbReference type="FunFam" id="4.10.1000.10:FF:000003">
    <property type="entry name" value="Zinc finger CCCH domain-containing protein"/>
    <property type="match status" value="1"/>
</dbReference>
<sequence length="225" mass="24572">MLFVDNTAPAVLPPQPPTWPYAGVTFQAVALPTPMMPPPFPILGGGMSAVPLPPPVQDLPPPSAGQLPQFQTLPPPHQPDRHGTLSEPTTSSHCVPRHLTPPQTGGTPGPKRGSLKPAQAAAKRGIDIERYKTQLCKTFRKTGQCPYFDRCMFAHGARELRTAEQNAELVAAMDATKRPRGRKPSSDPPQDVVTSSPCTDAWIHRRLSGTPCRYRHDPYRVDSPW</sequence>
<keyword evidence="4 5" id="KW-0862">Zinc</keyword>
<dbReference type="SUPFAM" id="SSF90229">
    <property type="entry name" value="CCCH zinc finger"/>
    <property type="match status" value="1"/>
</dbReference>
<feature type="compositionally biased region" description="Pro residues" evidence="6">
    <location>
        <begin position="52"/>
        <end position="63"/>
    </location>
</feature>
<dbReference type="AlphaFoldDB" id="A0A7S1PS17"/>
<keyword evidence="1 5" id="KW-0479">Metal-binding</keyword>
<proteinExistence type="predicted"/>
<dbReference type="PROSITE" id="PS50103">
    <property type="entry name" value="ZF_C3H1"/>
    <property type="match status" value="1"/>
</dbReference>
<keyword evidence="3 5" id="KW-0863">Zinc-finger</keyword>
<dbReference type="PANTHER" id="PTHR12547">
    <property type="entry name" value="CCCH ZINC FINGER/TIS11-RELATED"/>
    <property type="match status" value="1"/>
</dbReference>
<evidence type="ECO:0000256" key="1">
    <source>
        <dbReference type="ARBA" id="ARBA00022723"/>
    </source>
</evidence>
<dbReference type="InterPro" id="IPR036855">
    <property type="entry name" value="Znf_CCCH_sf"/>
</dbReference>
<evidence type="ECO:0000256" key="2">
    <source>
        <dbReference type="ARBA" id="ARBA00022737"/>
    </source>
</evidence>
<name>A0A7S1PS17_NEODS</name>
<reference evidence="8" key="1">
    <citation type="submission" date="2021-01" db="EMBL/GenBank/DDBJ databases">
        <authorList>
            <person name="Corre E."/>
            <person name="Pelletier E."/>
            <person name="Niang G."/>
            <person name="Scheremetjew M."/>
            <person name="Finn R."/>
            <person name="Kale V."/>
            <person name="Holt S."/>
            <person name="Cochrane G."/>
            <person name="Meng A."/>
            <person name="Brown T."/>
            <person name="Cohen L."/>
        </authorList>
    </citation>
    <scope>NUCLEOTIDE SEQUENCE</scope>
    <source>
        <strain evidence="8">CCAP 1951/1</strain>
    </source>
</reference>
<organism evidence="8">
    <name type="scientific">Neobodo designis</name>
    <name type="common">Flagellated protozoan</name>
    <name type="synonym">Bodo designis</name>
    <dbReference type="NCBI Taxonomy" id="312471"/>
    <lineage>
        <taxon>Eukaryota</taxon>
        <taxon>Discoba</taxon>
        <taxon>Euglenozoa</taxon>
        <taxon>Kinetoplastea</taxon>
        <taxon>Metakinetoplastina</taxon>
        <taxon>Neobodonida</taxon>
        <taxon>Neobodo</taxon>
    </lineage>
</organism>
<keyword evidence="2" id="KW-0677">Repeat</keyword>
<dbReference type="InterPro" id="IPR000571">
    <property type="entry name" value="Znf_CCCH"/>
</dbReference>
<accession>A0A7S1PS17</accession>
<dbReference type="GO" id="GO:0003729">
    <property type="term" value="F:mRNA binding"/>
    <property type="evidence" value="ECO:0007669"/>
    <property type="project" value="InterPro"/>
</dbReference>
<feature type="zinc finger region" description="C3H1-type" evidence="5">
    <location>
        <begin position="130"/>
        <end position="158"/>
    </location>
</feature>
<feature type="domain" description="C3H1-type" evidence="7">
    <location>
        <begin position="130"/>
        <end position="158"/>
    </location>
</feature>
<dbReference type="Gene3D" id="4.10.1000.10">
    <property type="entry name" value="Zinc finger, CCCH-type"/>
    <property type="match status" value="1"/>
</dbReference>
<dbReference type="InterPro" id="IPR045877">
    <property type="entry name" value="ZFP36-like"/>
</dbReference>
<evidence type="ECO:0000256" key="4">
    <source>
        <dbReference type="ARBA" id="ARBA00022833"/>
    </source>
</evidence>
<dbReference type="EMBL" id="HBGF01008929">
    <property type="protein sequence ID" value="CAD9098644.1"/>
    <property type="molecule type" value="Transcribed_RNA"/>
</dbReference>
<evidence type="ECO:0000313" key="8">
    <source>
        <dbReference type="EMBL" id="CAD9098644.1"/>
    </source>
</evidence>
<dbReference type="GO" id="GO:0008270">
    <property type="term" value="F:zinc ion binding"/>
    <property type="evidence" value="ECO:0007669"/>
    <property type="project" value="UniProtKB-KW"/>
</dbReference>
<dbReference type="GO" id="GO:0010468">
    <property type="term" value="P:regulation of gene expression"/>
    <property type="evidence" value="ECO:0007669"/>
    <property type="project" value="UniProtKB-ARBA"/>
</dbReference>